<keyword evidence="1" id="KW-0812">Transmembrane</keyword>
<evidence type="ECO:0000313" key="3">
    <source>
        <dbReference type="Proteomes" id="UP001312865"/>
    </source>
</evidence>
<organism evidence="2 3">
    <name type="scientific">Bacillus spongiae</name>
    <dbReference type="NCBI Taxonomy" id="2683610"/>
    <lineage>
        <taxon>Bacteria</taxon>
        <taxon>Bacillati</taxon>
        <taxon>Bacillota</taxon>
        <taxon>Bacilli</taxon>
        <taxon>Bacillales</taxon>
        <taxon>Bacillaceae</taxon>
        <taxon>Bacillus</taxon>
    </lineage>
</organism>
<feature type="transmembrane region" description="Helical" evidence="1">
    <location>
        <begin position="6"/>
        <end position="28"/>
    </location>
</feature>
<name>A0ABU8HFQ4_9BACI</name>
<dbReference type="Proteomes" id="UP001312865">
    <property type="component" value="Unassembled WGS sequence"/>
</dbReference>
<protein>
    <submittedName>
        <fullName evidence="2">Uncharacterized protein</fullName>
    </submittedName>
</protein>
<keyword evidence="1" id="KW-0472">Membrane</keyword>
<gene>
    <name evidence="2" type="ORF">WAK64_14040</name>
</gene>
<comment type="caution">
    <text evidence="2">The sequence shown here is derived from an EMBL/GenBank/DDBJ whole genome shotgun (WGS) entry which is preliminary data.</text>
</comment>
<accession>A0ABU8HFQ4</accession>
<proteinExistence type="predicted"/>
<dbReference type="RefSeq" id="WP_336587614.1">
    <property type="nucleotide sequence ID" value="NZ_JBBAXC010000011.1"/>
</dbReference>
<evidence type="ECO:0000313" key="2">
    <source>
        <dbReference type="EMBL" id="MEI5908175.1"/>
    </source>
</evidence>
<keyword evidence="1" id="KW-1133">Transmembrane helix</keyword>
<sequence length="62" mass="6945">MEFAFALLNLFFLTIFLFSAKFAIIFLFTSKKCDKKDNCICFLGPFLAISAMALALGLIIAR</sequence>
<keyword evidence="3" id="KW-1185">Reference proteome</keyword>
<evidence type="ECO:0000256" key="1">
    <source>
        <dbReference type="SAM" id="Phobius"/>
    </source>
</evidence>
<reference evidence="2 3" key="1">
    <citation type="journal article" date="2018" name="J. Microbiol.">
        <title>Bacillus spongiae sp. nov., isolated from sponge of Jeju Island.</title>
        <authorList>
            <person name="Lee G.E."/>
            <person name="Im W.T."/>
            <person name="Park J.S."/>
        </authorList>
    </citation>
    <scope>NUCLEOTIDE SEQUENCE [LARGE SCALE GENOMIC DNA]</scope>
    <source>
        <strain evidence="2 3">135PIL107-10</strain>
    </source>
</reference>
<dbReference type="EMBL" id="JBBAXC010000011">
    <property type="protein sequence ID" value="MEI5908175.1"/>
    <property type="molecule type" value="Genomic_DNA"/>
</dbReference>
<feature type="transmembrane region" description="Helical" evidence="1">
    <location>
        <begin position="40"/>
        <end position="61"/>
    </location>
</feature>